<name>D6XW03_BACIE</name>
<dbReference type="EMBL" id="CP001791">
    <property type="protein sequence ID" value="ADH97776.1"/>
    <property type="molecule type" value="Genomic_DNA"/>
</dbReference>
<proteinExistence type="predicted"/>
<dbReference type="Proteomes" id="UP000000271">
    <property type="component" value="Chromosome"/>
</dbReference>
<keyword evidence="2" id="KW-1185">Reference proteome</keyword>
<accession>D6XW03</accession>
<dbReference type="KEGG" id="bse:Bsel_0231"/>
<gene>
    <name evidence="1" type="ordered locus">Bsel_0231</name>
</gene>
<evidence type="ECO:0000313" key="2">
    <source>
        <dbReference type="Proteomes" id="UP000000271"/>
    </source>
</evidence>
<organism evidence="1 2">
    <name type="scientific">Bacillus selenitireducens (strain ATCC 700615 / DSM 15326 / MLS10)</name>
    <dbReference type="NCBI Taxonomy" id="439292"/>
    <lineage>
        <taxon>Bacteria</taxon>
        <taxon>Bacillati</taxon>
        <taxon>Bacillota</taxon>
        <taxon>Bacilli</taxon>
        <taxon>Bacillales</taxon>
        <taxon>Bacillaceae</taxon>
        <taxon>Salisediminibacterium</taxon>
    </lineage>
</organism>
<dbReference type="HOGENOM" id="CLU_185384_0_0_9"/>
<sequence length="93" mass="11007">MNKVQAFFTDLISMLSFSPFITNITEEDIRRNLKLLKQHTWFLHYLEDDSYRQLIISDRDVRQTIGSLNPKRISSSPNRKVVRIIERKHSGSD</sequence>
<evidence type="ECO:0000313" key="1">
    <source>
        <dbReference type="EMBL" id="ADH97776.1"/>
    </source>
</evidence>
<protein>
    <submittedName>
        <fullName evidence="1">Uncharacterized protein</fullName>
    </submittedName>
</protein>
<dbReference type="AlphaFoldDB" id="D6XW03"/>
<reference evidence="1" key="1">
    <citation type="submission" date="2009-10" db="EMBL/GenBank/DDBJ databases">
        <title>Complete sequence of Bacillus selenitireducens MLS10.</title>
        <authorList>
            <consortium name="US DOE Joint Genome Institute"/>
            <person name="Lucas S."/>
            <person name="Copeland A."/>
            <person name="Lapidus A."/>
            <person name="Glavina del Rio T."/>
            <person name="Dalin E."/>
            <person name="Tice H."/>
            <person name="Bruce D."/>
            <person name="Goodwin L."/>
            <person name="Pitluck S."/>
            <person name="Sims D."/>
            <person name="Brettin T."/>
            <person name="Detter J.C."/>
            <person name="Han C."/>
            <person name="Larimer F."/>
            <person name="Land M."/>
            <person name="Hauser L."/>
            <person name="Kyrpides N."/>
            <person name="Ovchinnikova G."/>
            <person name="Stolz J."/>
        </authorList>
    </citation>
    <scope>NUCLEOTIDE SEQUENCE [LARGE SCALE GENOMIC DNA]</scope>
    <source>
        <strain evidence="1">MLS10</strain>
    </source>
</reference>